<protein>
    <recommendedName>
        <fullName evidence="4">Zeta toxin domain-containing protein</fullName>
    </recommendedName>
</protein>
<dbReference type="AlphaFoldDB" id="A0A3S0ZJZ2"/>
<gene>
    <name evidence="5" type="ORF">EJP67_33165</name>
</gene>
<dbReference type="Proteomes" id="UP000281118">
    <property type="component" value="Unassembled WGS sequence"/>
</dbReference>
<sequence>MDRQEHRLSEADNERIFQQDIRPYLLATASGDLQAQAEPTMVMVGGQPGAGKSRSIDSVKLDLESHGGVMEISADDLRKFHPKHDELMRVDDRTAADFTHADASAWAEKAERFAREERYNVLLEGTMKTPENAAAKFAEYKEAGYFIEARVIAVHERASWQGVLGRYEQQKADAGVGRMTPKDVHDAAVSGVLRTVEKIETEQLVDRLRIDRRGAEQIYSNTVVDGAWQHPPGARQAIEGERDRPLSAKEWDAHVAGFDRIDALQQRHGRNATADEMNQVRELRAGAAIERDRAALKERDAEASAAFRSEPPELAVAKHPRLALAYAALEQIEQHARRQGVPAAQLDAVKATAREQIAQRVQAGHYPAQRDITQERPAPTKQREPER</sequence>
<dbReference type="InterPro" id="IPR010488">
    <property type="entry name" value="Zeta_toxin_domain"/>
</dbReference>
<feature type="region of interest" description="Disordered" evidence="3">
    <location>
        <begin position="359"/>
        <end position="387"/>
    </location>
</feature>
<evidence type="ECO:0000256" key="1">
    <source>
        <dbReference type="ARBA" id="ARBA00022741"/>
    </source>
</evidence>
<name>A0A3S0ZJZ2_9BURK</name>
<feature type="domain" description="Zeta toxin" evidence="4">
    <location>
        <begin position="34"/>
        <end position="221"/>
    </location>
</feature>
<proteinExistence type="predicted"/>
<dbReference type="Gene3D" id="3.40.50.300">
    <property type="entry name" value="P-loop containing nucleotide triphosphate hydrolases"/>
    <property type="match status" value="1"/>
</dbReference>
<dbReference type="GO" id="GO:0016301">
    <property type="term" value="F:kinase activity"/>
    <property type="evidence" value="ECO:0007669"/>
    <property type="project" value="InterPro"/>
</dbReference>
<dbReference type="InterPro" id="IPR027417">
    <property type="entry name" value="P-loop_NTPase"/>
</dbReference>
<organism evidence="5 6">
    <name type="scientific">Variovorax guangxiensis</name>
    <dbReference type="NCBI Taxonomy" id="1775474"/>
    <lineage>
        <taxon>Bacteria</taxon>
        <taxon>Pseudomonadati</taxon>
        <taxon>Pseudomonadota</taxon>
        <taxon>Betaproteobacteria</taxon>
        <taxon>Burkholderiales</taxon>
        <taxon>Comamonadaceae</taxon>
        <taxon>Variovorax</taxon>
    </lineage>
</organism>
<evidence type="ECO:0000313" key="6">
    <source>
        <dbReference type="Proteomes" id="UP000281118"/>
    </source>
</evidence>
<dbReference type="SUPFAM" id="SSF52540">
    <property type="entry name" value="P-loop containing nucleoside triphosphate hydrolases"/>
    <property type="match status" value="1"/>
</dbReference>
<keyword evidence="1" id="KW-0547">Nucleotide-binding</keyword>
<dbReference type="RefSeq" id="WP_126025958.1">
    <property type="nucleotide sequence ID" value="NZ_RXFT01000026.1"/>
</dbReference>
<reference evidence="5 6" key="1">
    <citation type="submission" date="2018-12" db="EMBL/GenBank/DDBJ databases">
        <title>The genome sequences of Variovorax guangxiensis DSM 27352.</title>
        <authorList>
            <person name="Gao J."/>
            <person name="Sun J."/>
        </authorList>
    </citation>
    <scope>NUCLEOTIDE SEQUENCE [LARGE SCALE GENOMIC DNA]</scope>
    <source>
        <strain evidence="5 6">DSM 27352</strain>
    </source>
</reference>
<dbReference type="OrthoDB" id="9792687at2"/>
<evidence type="ECO:0000259" key="4">
    <source>
        <dbReference type="Pfam" id="PF06414"/>
    </source>
</evidence>
<dbReference type="GO" id="GO:0005524">
    <property type="term" value="F:ATP binding"/>
    <property type="evidence" value="ECO:0007669"/>
    <property type="project" value="UniProtKB-KW"/>
</dbReference>
<evidence type="ECO:0000256" key="3">
    <source>
        <dbReference type="SAM" id="MobiDB-lite"/>
    </source>
</evidence>
<evidence type="ECO:0000313" key="5">
    <source>
        <dbReference type="EMBL" id="RUR71909.1"/>
    </source>
</evidence>
<dbReference type="EMBL" id="RXFT01000026">
    <property type="protein sequence ID" value="RUR71909.1"/>
    <property type="molecule type" value="Genomic_DNA"/>
</dbReference>
<keyword evidence="2" id="KW-0067">ATP-binding</keyword>
<dbReference type="Pfam" id="PF06414">
    <property type="entry name" value="Zeta_toxin"/>
    <property type="match status" value="1"/>
</dbReference>
<comment type="caution">
    <text evidence="5">The sequence shown here is derived from an EMBL/GenBank/DDBJ whole genome shotgun (WGS) entry which is preliminary data.</text>
</comment>
<evidence type="ECO:0000256" key="2">
    <source>
        <dbReference type="ARBA" id="ARBA00022840"/>
    </source>
</evidence>
<accession>A0A3S0ZJZ2</accession>